<dbReference type="Pfam" id="PF00903">
    <property type="entry name" value="Glyoxalase"/>
    <property type="match status" value="2"/>
</dbReference>
<dbReference type="InterPro" id="IPR037523">
    <property type="entry name" value="VOC_core"/>
</dbReference>
<proteinExistence type="predicted"/>
<dbReference type="Gene3D" id="3.10.180.10">
    <property type="entry name" value="2,3-Dihydroxybiphenyl 1,2-Dioxygenase, domain 1"/>
    <property type="match status" value="2"/>
</dbReference>
<dbReference type="SUPFAM" id="SSF54593">
    <property type="entry name" value="Glyoxalase/Bleomycin resistance protein/Dihydroxybiphenyl dioxygenase"/>
    <property type="match status" value="2"/>
</dbReference>
<keyword evidence="3" id="KW-1185">Reference proteome</keyword>
<protein>
    <submittedName>
        <fullName evidence="2">Glyoxalase family protein</fullName>
    </submittedName>
</protein>
<dbReference type="Proteomes" id="UP000051658">
    <property type="component" value="Unassembled WGS sequence"/>
</dbReference>
<dbReference type="eggNOG" id="COG2514">
    <property type="taxonomic scope" value="Bacteria"/>
</dbReference>
<organism evidence="2 3">
    <name type="scientific">Carnobacterium divergens DSM 20623</name>
    <dbReference type="NCBI Taxonomy" id="1449336"/>
    <lineage>
        <taxon>Bacteria</taxon>
        <taxon>Bacillati</taxon>
        <taxon>Bacillota</taxon>
        <taxon>Bacilli</taxon>
        <taxon>Lactobacillales</taxon>
        <taxon>Carnobacteriaceae</taxon>
        <taxon>Carnobacterium</taxon>
    </lineage>
</organism>
<name>A0A0R2HX45_CARDV</name>
<dbReference type="InterPro" id="IPR004360">
    <property type="entry name" value="Glyas_Fos-R_dOase_dom"/>
</dbReference>
<dbReference type="PANTHER" id="PTHR43279:SF1">
    <property type="entry name" value="CATECHOL-2,3-DIOXYGENASE"/>
    <property type="match status" value="1"/>
</dbReference>
<reference evidence="2 3" key="1">
    <citation type="journal article" date="2015" name="Genome Announc.">
        <title>Expanding the biotechnology potential of lactobacilli through comparative genomics of 213 strains and associated genera.</title>
        <authorList>
            <person name="Sun Z."/>
            <person name="Harris H.M."/>
            <person name="McCann A."/>
            <person name="Guo C."/>
            <person name="Argimon S."/>
            <person name="Zhang W."/>
            <person name="Yang X."/>
            <person name="Jeffery I.B."/>
            <person name="Cooney J.C."/>
            <person name="Kagawa T.F."/>
            <person name="Liu W."/>
            <person name="Song Y."/>
            <person name="Salvetti E."/>
            <person name="Wrobel A."/>
            <person name="Rasinkangas P."/>
            <person name="Parkhill J."/>
            <person name="Rea M.C."/>
            <person name="O'Sullivan O."/>
            <person name="Ritari J."/>
            <person name="Douillard F.P."/>
            <person name="Paul Ross R."/>
            <person name="Yang R."/>
            <person name="Briner A.E."/>
            <person name="Felis G.E."/>
            <person name="de Vos W.M."/>
            <person name="Barrangou R."/>
            <person name="Klaenhammer T.R."/>
            <person name="Caufield P.W."/>
            <person name="Cui Y."/>
            <person name="Zhang H."/>
            <person name="O'Toole P.W."/>
        </authorList>
    </citation>
    <scope>NUCLEOTIDE SEQUENCE [LARGE SCALE GENOMIC DNA]</scope>
    <source>
        <strain evidence="2 3">DSM 20623</strain>
    </source>
</reference>
<comment type="caution">
    <text evidence="2">The sequence shown here is derived from an EMBL/GenBank/DDBJ whole genome shotgun (WGS) entry which is preliminary data.</text>
</comment>
<dbReference type="RefSeq" id="WP_034571183.1">
    <property type="nucleotide sequence ID" value="NZ_JQBS01000007.1"/>
</dbReference>
<evidence type="ECO:0000259" key="1">
    <source>
        <dbReference type="PROSITE" id="PS51819"/>
    </source>
</evidence>
<dbReference type="InterPro" id="IPR029068">
    <property type="entry name" value="Glyas_Bleomycin-R_OHBP_Dase"/>
</dbReference>
<dbReference type="GeneID" id="89588251"/>
<dbReference type="PANTHER" id="PTHR43279">
    <property type="entry name" value="CATECHOL-2,3-DIOXYGENASE"/>
    <property type="match status" value="1"/>
</dbReference>
<feature type="domain" description="VOC" evidence="1">
    <location>
        <begin position="168"/>
        <end position="286"/>
    </location>
</feature>
<dbReference type="PATRIC" id="fig|1449336.4.peg.257"/>
<dbReference type="CDD" id="cd16359">
    <property type="entry name" value="VOC_BsCatE_like_C"/>
    <property type="match status" value="1"/>
</dbReference>
<gene>
    <name evidence="2" type="ORF">IV74_GL000254</name>
</gene>
<evidence type="ECO:0000313" key="2">
    <source>
        <dbReference type="EMBL" id="KRN57273.1"/>
    </source>
</evidence>
<accession>A0A0R2HX45</accession>
<dbReference type="AlphaFoldDB" id="A0A0R2HX45"/>
<dbReference type="EMBL" id="JQBS01000007">
    <property type="protein sequence ID" value="KRN57273.1"/>
    <property type="molecule type" value="Genomic_DNA"/>
</dbReference>
<feature type="domain" description="VOC" evidence="1">
    <location>
        <begin position="9"/>
        <end position="126"/>
    </location>
</feature>
<sequence length="286" mass="31906">MTNIHPAAHIGMVALKVENLPLMSEFYQEIIGLDVKKQTETEIQLGNQEDEKILLRLQKVTPQKKSQSTTGLYHIAFLLPERKNLGDSLYHLLKVNYPLAGASDHGYSEAIYLTDPEGNGIEIYRDKPKEVWTIESDGRIEGITIEMDAEGVLGEATGNFRGMPSGTTVGHVHLTVADLAKTEDFYVELIGMSLKSTLQNSAKFIAAGDYHHHIGTNIWSGRHLPPLPEDMRGLNYFTIEVPSAEDTQAIALRLNDAEYPFEWRENDTTLAVTDPNGIHLLVKVEK</sequence>
<dbReference type="PROSITE" id="PS51819">
    <property type="entry name" value="VOC"/>
    <property type="match status" value="2"/>
</dbReference>
<evidence type="ECO:0000313" key="3">
    <source>
        <dbReference type="Proteomes" id="UP000051658"/>
    </source>
</evidence>